<dbReference type="PANTHER" id="PTHR48100">
    <property type="entry name" value="BROAD-SPECIFICITY PHOSPHATASE YOR283W-RELATED"/>
    <property type="match status" value="1"/>
</dbReference>
<dbReference type="SUPFAM" id="SSF53254">
    <property type="entry name" value="Phosphoglycerate mutase-like"/>
    <property type="match status" value="1"/>
</dbReference>
<dbReference type="InterPro" id="IPR050275">
    <property type="entry name" value="PGM_Phosphatase"/>
</dbReference>
<dbReference type="InterPro" id="IPR029033">
    <property type="entry name" value="His_PPase_superfam"/>
</dbReference>
<comment type="caution">
    <text evidence="1">The sequence shown here is derived from an EMBL/GenBank/DDBJ whole genome shotgun (WGS) entry which is preliminary data.</text>
</comment>
<dbReference type="Proteomes" id="UP001526147">
    <property type="component" value="Unassembled WGS sequence"/>
</dbReference>
<dbReference type="PANTHER" id="PTHR48100:SF1">
    <property type="entry name" value="HISTIDINE PHOSPHATASE FAMILY PROTEIN-RELATED"/>
    <property type="match status" value="1"/>
</dbReference>
<accession>A0ABT3DEQ2</accession>
<evidence type="ECO:0000313" key="1">
    <source>
        <dbReference type="EMBL" id="MCV9885535.1"/>
    </source>
</evidence>
<dbReference type="Gene3D" id="3.40.50.1240">
    <property type="entry name" value="Phosphoglycerate mutase-like"/>
    <property type="match status" value="1"/>
</dbReference>
<dbReference type="EMBL" id="JAOYEY010000032">
    <property type="protein sequence ID" value="MCV9885535.1"/>
    <property type="molecule type" value="Genomic_DNA"/>
</dbReference>
<keyword evidence="2" id="KW-1185">Reference proteome</keyword>
<sequence length="179" mass="20992">MKIIYLVRHCEAEGQHPESPLTEIGHKQALELSRYFSHINIHHIISSPYKRAIESIQPLANRLNLKVVVNKNLTERVLSSNNLTDWLDKLKLTYDDMEIKYEGGESSQEAMNRIVEIVEEVFENEANNTIIVTHGNLMSLLLKHYNNNFGFDDWKNLTNPDVYLLKLENRKVTYKRLWK</sequence>
<reference evidence="1 2" key="1">
    <citation type="submission" date="2022-10" db="EMBL/GenBank/DDBJ databases">
        <title>Draft genome assembly of moderately radiation resistant bacterium Metabacillus halosaccharovorans.</title>
        <authorList>
            <person name="Pal S."/>
            <person name="Gopinathan A."/>
        </authorList>
    </citation>
    <scope>NUCLEOTIDE SEQUENCE [LARGE SCALE GENOMIC DNA]</scope>
    <source>
        <strain evidence="1 2">VITHBRA001</strain>
    </source>
</reference>
<dbReference type="InterPro" id="IPR013078">
    <property type="entry name" value="His_Pase_superF_clade-1"/>
</dbReference>
<proteinExistence type="predicted"/>
<evidence type="ECO:0000313" key="2">
    <source>
        <dbReference type="Proteomes" id="UP001526147"/>
    </source>
</evidence>
<dbReference type="SMART" id="SM00855">
    <property type="entry name" value="PGAM"/>
    <property type="match status" value="1"/>
</dbReference>
<gene>
    <name evidence="1" type="ORF">OIH86_07705</name>
</gene>
<protein>
    <submittedName>
        <fullName evidence="1">Histidine phosphatase family protein</fullName>
    </submittedName>
</protein>
<dbReference type="Pfam" id="PF00300">
    <property type="entry name" value="His_Phos_1"/>
    <property type="match status" value="1"/>
</dbReference>
<dbReference type="RefSeq" id="WP_264142301.1">
    <property type="nucleotide sequence ID" value="NZ_JAOYEY010000032.1"/>
</dbReference>
<dbReference type="PIRSF" id="PIRSF000709">
    <property type="entry name" value="6PFK_2-Ptase"/>
    <property type="match status" value="1"/>
</dbReference>
<dbReference type="CDD" id="cd07067">
    <property type="entry name" value="HP_PGM_like"/>
    <property type="match status" value="1"/>
</dbReference>
<organism evidence="1 2">
    <name type="scientific">Metabacillus halosaccharovorans</name>
    <dbReference type="NCBI Taxonomy" id="930124"/>
    <lineage>
        <taxon>Bacteria</taxon>
        <taxon>Bacillati</taxon>
        <taxon>Bacillota</taxon>
        <taxon>Bacilli</taxon>
        <taxon>Bacillales</taxon>
        <taxon>Bacillaceae</taxon>
        <taxon>Metabacillus</taxon>
    </lineage>
</organism>
<name>A0ABT3DEQ2_9BACI</name>